<dbReference type="Pfam" id="PF02458">
    <property type="entry name" value="Transferase"/>
    <property type="match status" value="1"/>
</dbReference>
<dbReference type="OrthoDB" id="1862401at2759"/>
<dbReference type="PANTHER" id="PTHR33112">
    <property type="entry name" value="DOMAIN PROTEIN, PUTATIVE-RELATED"/>
    <property type="match status" value="1"/>
</dbReference>
<dbReference type="EMBL" id="JAAOAV010000004">
    <property type="protein sequence ID" value="KAF5613309.1"/>
    <property type="molecule type" value="Genomic_DNA"/>
</dbReference>
<dbReference type="PANTHER" id="PTHR33112:SF10">
    <property type="entry name" value="TOL"/>
    <property type="match status" value="1"/>
</dbReference>
<dbReference type="Pfam" id="PF06985">
    <property type="entry name" value="HET"/>
    <property type="match status" value="1"/>
</dbReference>
<evidence type="ECO:0000259" key="1">
    <source>
        <dbReference type="Pfam" id="PF06985"/>
    </source>
</evidence>
<evidence type="ECO:0000313" key="2">
    <source>
        <dbReference type="EMBL" id="KAF5613309.1"/>
    </source>
</evidence>
<dbReference type="Gene3D" id="3.30.559.10">
    <property type="entry name" value="Chloramphenicol acetyltransferase-like domain"/>
    <property type="match status" value="2"/>
</dbReference>
<proteinExistence type="predicted"/>
<name>A0A8H5V9N1_GIBSU</name>
<comment type="caution">
    <text evidence="2">The sequence shown here is derived from an EMBL/GenBank/DDBJ whole genome shotgun (WGS) entry which is preliminary data.</text>
</comment>
<dbReference type="Proteomes" id="UP000547976">
    <property type="component" value="Unassembled WGS sequence"/>
</dbReference>
<sequence>MSGALRVVPDLSPSSVAVIQAHRNSHGQVVRLSAIDQIAPRDYISTCLFFRHSPNADKQQVFLALHRALLVTVNDIPELTCCVQRRVDSTREEVELVFDSARGVEIYYKDYNSTQLCGLWTYGNFDQLEEEHFPHSKIPRSLVFGPSVKLKDNVKLPSLIVQASFIPGGLIIGSQLHHVAGDGQCNFMLWSTIGAHFAAATCEPSGQQRSPVQLLDRHDIVKGDLNTTLKEFPHWKLAEDNDRFLNPTKYDSDEVFESATYFIPADKIAILKTRTLSTMPSTTKVGTVAALCAFLWRHVVLARGIDCRKYPEAKLAITVDARTRMKSPVIPSTYWGNFAEPNAVAQLPVASLQENSILSSLSSQQCTSTIYAQAALKVQKAIAAVDDKAVRRLVGLLNQMPKSTTLTWNANRYPGPDMLIVCIQHHKYNDINFGKDIGYPLATRVTVGDTEDKPDGRCLILPPRRADSRGLEILLQEKQGLHHKDYKSVATAGKNGCRICGYLSHTLASENSKPLEYDIRWENSWELHWEINFYETGRETPVDVDKPPVYSHWCVFVDVSSSSKPPAGYEKFLDCVATDRDSEPTRVRTEFPPLRDIPEDTGHQDVAQLAKRWLQTCKDYHDCKSASENGWYPKRLIHVGDDQQSPKLVISENERPEGSYAALSHCWGEDPKFLMLKSDNLFDFCREIQLQTLPASFRDAIITCRRIGIPYIWIDSLCILQSGLGSHEDWLSHSEDMHLVYQNCALNISIDVSENPHGGAFRSRNPTYLQDCYVWSPFYAPPYSSSRNEHDTGDGIEKPDLWNICAIFTADDFSWARVDLPLSNRAWVFQERLLSPRTLHFGSDRISWECGRSNNLTEYLPEGVSDDRWHGFDCLAQNAFSVREKADLFTYYYDLVFPYTNRQLSHPNEDKLVAFAAVARRCISWFGSDYCAGLFRSTMPHCLLWEMSTGGQLGRSKAYRAPSWSWASLDCRVRFDLLTNEGTVLANVVDVAVELVDPNNQFGQVKSASLTLNGPLVASDELILKDPSNEEFVAEGRPGRDRYQDIKTLQGHTFGISADTEDLWDEGERKAWLISQQNMYLLAVLETPDKPHTHGLLVQKNDDGTFTRAGYWEAGPEFVSKHADTTCYDIAELTC</sequence>
<dbReference type="AlphaFoldDB" id="A0A8H5V9N1"/>
<dbReference type="RefSeq" id="XP_036543625.1">
    <property type="nucleotide sequence ID" value="XM_036674963.1"/>
</dbReference>
<organism evidence="2 3">
    <name type="scientific">Gibberella subglutinans</name>
    <name type="common">Fusarium subglutinans</name>
    <dbReference type="NCBI Taxonomy" id="42677"/>
    <lineage>
        <taxon>Eukaryota</taxon>
        <taxon>Fungi</taxon>
        <taxon>Dikarya</taxon>
        <taxon>Ascomycota</taxon>
        <taxon>Pezizomycotina</taxon>
        <taxon>Sordariomycetes</taxon>
        <taxon>Hypocreomycetidae</taxon>
        <taxon>Hypocreales</taxon>
        <taxon>Nectriaceae</taxon>
        <taxon>Fusarium</taxon>
        <taxon>Fusarium fujikuroi species complex</taxon>
    </lineage>
</organism>
<evidence type="ECO:0000313" key="3">
    <source>
        <dbReference type="Proteomes" id="UP000547976"/>
    </source>
</evidence>
<accession>A0A8H5V9N1</accession>
<dbReference type="InterPro" id="IPR023213">
    <property type="entry name" value="CAT-like_dom_sf"/>
</dbReference>
<dbReference type="InterPro" id="IPR010730">
    <property type="entry name" value="HET"/>
</dbReference>
<dbReference type="GeneID" id="59309681"/>
<gene>
    <name evidence="2" type="ORF">FSUBG_1039</name>
</gene>
<protein>
    <recommendedName>
        <fullName evidence="1">Heterokaryon incompatibility domain-containing protein</fullName>
    </recommendedName>
</protein>
<keyword evidence="3" id="KW-1185">Reference proteome</keyword>
<feature type="domain" description="Heterokaryon incompatibility" evidence="1">
    <location>
        <begin position="660"/>
        <end position="831"/>
    </location>
</feature>
<reference evidence="2 3" key="1">
    <citation type="submission" date="2020-05" db="EMBL/GenBank/DDBJ databases">
        <title>Identification and distribution of gene clusters putatively required for synthesis of sphingolipid metabolism inhibitors in phylogenetically diverse species of the filamentous fungus Fusarium.</title>
        <authorList>
            <person name="Kim H.-S."/>
            <person name="Busman M."/>
            <person name="Brown D.W."/>
            <person name="Divon H."/>
            <person name="Uhlig S."/>
            <person name="Proctor R.H."/>
        </authorList>
    </citation>
    <scope>NUCLEOTIDE SEQUENCE [LARGE SCALE GENOMIC DNA]</scope>
    <source>
        <strain evidence="2 3">NRRL 66333</strain>
    </source>
</reference>